<dbReference type="PANTHER" id="PTHR34039">
    <property type="entry name" value="UPF0102 PROTEIN YRAN"/>
    <property type="match status" value="1"/>
</dbReference>
<gene>
    <name evidence="4" type="ORF">IAC94_05815</name>
</gene>
<dbReference type="SUPFAM" id="SSF52980">
    <property type="entry name" value="Restriction endonuclease-like"/>
    <property type="match status" value="1"/>
</dbReference>
<reference evidence="4" key="1">
    <citation type="submission" date="2020-10" db="EMBL/GenBank/DDBJ databases">
        <authorList>
            <person name="Gilroy R."/>
        </authorList>
    </citation>
    <scope>NUCLEOTIDE SEQUENCE</scope>
    <source>
        <strain evidence="4">ChiHjej13B12-12457</strain>
    </source>
</reference>
<dbReference type="InterPro" id="IPR003509">
    <property type="entry name" value="UPF0102_YraN-like"/>
</dbReference>
<dbReference type="InterPro" id="IPR011335">
    <property type="entry name" value="Restrct_endonuc-II-like"/>
</dbReference>
<accession>A0A9D1J6L8</accession>
<feature type="compositionally biased region" description="Basic and acidic residues" evidence="3">
    <location>
        <begin position="30"/>
        <end position="46"/>
    </location>
</feature>
<proteinExistence type="inferred from homology"/>
<feature type="compositionally biased region" description="Basic residues" evidence="3">
    <location>
        <begin position="19"/>
        <end position="28"/>
    </location>
</feature>
<dbReference type="PANTHER" id="PTHR34039:SF1">
    <property type="entry name" value="UPF0102 PROTEIN YRAN"/>
    <property type="match status" value="1"/>
</dbReference>
<evidence type="ECO:0000313" key="5">
    <source>
        <dbReference type="Proteomes" id="UP000886744"/>
    </source>
</evidence>
<dbReference type="HAMAP" id="MF_00048">
    <property type="entry name" value="UPF0102"/>
    <property type="match status" value="1"/>
</dbReference>
<comment type="similarity">
    <text evidence="1 2">Belongs to the UPF0102 family.</text>
</comment>
<dbReference type="Gene3D" id="3.40.1350.10">
    <property type="match status" value="1"/>
</dbReference>
<organism evidence="4 5">
    <name type="scientific">Candidatus Coprenecus avistercoris</name>
    <dbReference type="NCBI Taxonomy" id="2840730"/>
    <lineage>
        <taxon>Bacteria</taxon>
        <taxon>Pseudomonadati</taxon>
        <taxon>Bacteroidota</taxon>
        <taxon>Bacteroidia</taxon>
        <taxon>Bacteroidales</taxon>
        <taxon>Rikenellaceae</taxon>
        <taxon>Rikenellaceae incertae sedis</taxon>
        <taxon>Candidatus Coprenecus</taxon>
    </lineage>
</organism>
<dbReference type="CDD" id="cd20736">
    <property type="entry name" value="PoNe_Nuclease"/>
    <property type="match status" value="1"/>
</dbReference>
<protein>
    <recommendedName>
        <fullName evidence="2">UPF0102 protein IAC94_05815</fullName>
    </recommendedName>
</protein>
<dbReference type="GO" id="GO:0003676">
    <property type="term" value="F:nucleic acid binding"/>
    <property type="evidence" value="ECO:0007669"/>
    <property type="project" value="InterPro"/>
</dbReference>
<feature type="region of interest" description="Disordered" evidence="3">
    <location>
        <begin position="1"/>
        <end position="46"/>
    </location>
</feature>
<evidence type="ECO:0000256" key="1">
    <source>
        <dbReference type="ARBA" id="ARBA00006738"/>
    </source>
</evidence>
<dbReference type="Pfam" id="PF02021">
    <property type="entry name" value="UPF0102"/>
    <property type="match status" value="1"/>
</dbReference>
<reference evidence="4" key="2">
    <citation type="journal article" date="2021" name="PeerJ">
        <title>Extensive microbial diversity within the chicken gut microbiome revealed by metagenomics and culture.</title>
        <authorList>
            <person name="Gilroy R."/>
            <person name="Ravi A."/>
            <person name="Getino M."/>
            <person name="Pursley I."/>
            <person name="Horton D.L."/>
            <person name="Alikhan N.F."/>
            <person name="Baker D."/>
            <person name="Gharbi K."/>
            <person name="Hall N."/>
            <person name="Watson M."/>
            <person name="Adriaenssens E.M."/>
            <person name="Foster-Nyarko E."/>
            <person name="Jarju S."/>
            <person name="Secka A."/>
            <person name="Antonio M."/>
            <person name="Oren A."/>
            <person name="Chaudhuri R.R."/>
            <person name="La Ragione R."/>
            <person name="Hildebrand F."/>
            <person name="Pallen M.J."/>
        </authorList>
    </citation>
    <scope>NUCLEOTIDE SEQUENCE</scope>
    <source>
        <strain evidence="4">ChiHjej13B12-12457</strain>
    </source>
</reference>
<dbReference type="InterPro" id="IPR011856">
    <property type="entry name" value="tRNA_endonuc-like_dom_sf"/>
</dbReference>
<dbReference type="Proteomes" id="UP000886744">
    <property type="component" value="Unassembled WGS sequence"/>
</dbReference>
<evidence type="ECO:0000313" key="4">
    <source>
        <dbReference type="EMBL" id="HIR63021.1"/>
    </source>
</evidence>
<dbReference type="EMBL" id="DVHI01000073">
    <property type="protein sequence ID" value="HIR63021.1"/>
    <property type="molecule type" value="Genomic_DNA"/>
</dbReference>
<comment type="caution">
    <text evidence="4">The sequence shown here is derived from an EMBL/GenBank/DDBJ whole genome shotgun (WGS) entry which is preliminary data.</text>
</comment>
<evidence type="ECO:0000256" key="2">
    <source>
        <dbReference type="HAMAP-Rule" id="MF_00048"/>
    </source>
</evidence>
<evidence type="ECO:0000256" key="3">
    <source>
        <dbReference type="SAM" id="MobiDB-lite"/>
    </source>
</evidence>
<dbReference type="AlphaFoldDB" id="A0A9D1J6L8"/>
<sequence>MGRRNWMQGPAPVNIGGTGRRRRKRPGSRRAPDSKARCDGGRHETGRTGEEMALEYLLQRGYKLLERNWRCRYKEVDLIMKGADGLHIVEVRTRRAPTAVEPEQTVDRWKRRNLEAAANSYLRSAEITDPVHFDIVSIVLDGSGRALRLSHIPDAFLAIDL</sequence>
<name>A0A9D1J6L8_9BACT</name>